<dbReference type="PANTHER" id="PTHR32278">
    <property type="entry name" value="F-BOX DOMAIN-CONTAINING PROTEIN"/>
    <property type="match status" value="1"/>
</dbReference>
<accession>A0A8J5YFQ1</accession>
<dbReference type="InterPro" id="IPR001810">
    <property type="entry name" value="F-box_dom"/>
</dbReference>
<organism evidence="2 3">
    <name type="scientific">Gossypium anomalum</name>
    <dbReference type="NCBI Taxonomy" id="47600"/>
    <lineage>
        <taxon>Eukaryota</taxon>
        <taxon>Viridiplantae</taxon>
        <taxon>Streptophyta</taxon>
        <taxon>Embryophyta</taxon>
        <taxon>Tracheophyta</taxon>
        <taxon>Spermatophyta</taxon>
        <taxon>Magnoliopsida</taxon>
        <taxon>eudicotyledons</taxon>
        <taxon>Gunneridae</taxon>
        <taxon>Pentapetalae</taxon>
        <taxon>rosids</taxon>
        <taxon>malvids</taxon>
        <taxon>Malvales</taxon>
        <taxon>Malvaceae</taxon>
        <taxon>Malvoideae</taxon>
        <taxon>Gossypium</taxon>
    </lineage>
</organism>
<dbReference type="AlphaFoldDB" id="A0A8J5YFQ1"/>
<gene>
    <name evidence="2" type="ORF">CXB51_022803</name>
</gene>
<proteinExistence type="predicted"/>
<dbReference type="EMBL" id="JAHUZN010000009">
    <property type="protein sequence ID" value="KAG8484364.1"/>
    <property type="molecule type" value="Genomic_DNA"/>
</dbReference>
<dbReference type="Pfam" id="PF14299">
    <property type="entry name" value="PP2"/>
    <property type="match status" value="3"/>
</dbReference>
<dbReference type="OrthoDB" id="1918565at2759"/>
<sequence length="911" mass="104019">MEITSILPEECLCLIISLTSPEDACRSAMISHASRSVANRDEVWEKFLPSDCRSIISGSSSSSLLSLGKKDVYFHLCFHPILIQNGTMSFQLEKKSGKKCYMMGARALSIIQGDTPAHWIWTSLQESRFAETIELKQVWWLHMRGKIETKILSSDTNYAVYFVFKFRKEHTTGFTQRTVGFHVHVNKIDLREVRMVSLDPLRDEPRYIRERRDGWMEIEMGAFFNNCGDDGCVEFSIWEAHTNYVKQGLIIEGIDSYQKFPRRVPVSDHMIDFAYRALVSHALRSSGGFDAAWGKILPEDCLCLIISLTSPADACRSAMVSHAFRSVADCDAVWEKFLPSDYRSIVSSSLLSLGKKDVYFHLCFHPILIQNGTMSFQLEKESGKKCYMLGAKALSMIWLLRDTFMPFPWISTSLPGLSTDRFPEVANINLVWWIEVKGKIETRNLSPNTNYVIYLVFKLRDRHTIEFKHRTVGLHVNDDGVASWELRRVLIDTYRCEALYIRDRGDGWMEVELGQFLNECGDDRTLEFSLREIDTSNFHNRGIIIEGIELRPKNIRKKKMDITRILPEECLCLIISLTSPVDACRSAMVSHALRSVADCDAVWEKFLPSDYKSIISGSSSSSLLSLGKKDLYFYLCFYPILFQNGTMSFQLEKESGKKCYMLGARALTIIWGDTPSYWTWTSLQQSRFGEVAELRIVWWLEVKGKIDSKILSPNTNYVAYLVFNLNKRYASGFSRRNVTLQFTVNEVVSKVWNVSLEQEDNPQHVRARGDGWMEVEIGDFFNERGDDGTVEFSLMEVNGYTKRGLILEGVELRPKNFKMEITRILPDECQSLIISLTSPADACRSAIVSHAFRAVAYSDAVWEKFLPSDYRSILSGSSSSSSSSSLLSLGKKDVYFHLCFHPILIQNGTMV</sequence>
<protein>
    <recommendedName>
        <fullName evidence="1">F-box domain-containing protein</fullName>
    </recommendedName>
</protein>
<dbReference type="PANTHER" id="PTHR32278:SF135">
    <property type="entry name" value="F-BOX PROTEIN PP2-B12"/>
    <property type="match status" value="1"/>
</dbReference>
<reference evidence="2 3" key="1">
    <citation type="journal article" date="2021" name="bioRxiv">
        <title>The Gossypium anomalum genome as a resource for cotton improvement and evolutionary analysis of hybrid incompatibility.</title>
        <authorList>
            <person name="Grover C.E."/>
            <person name="Yuan D."/>
            <person name="Arick M.A."/>
            <person name="Miller E.R."/>
            <person name="Hu G."/>
            <person name="Peterson D.G."/>
            <person name="Wendel J.F."/>
            <person name="Udall J.A."/>
        </authorList>
    </citation>
    <scope>NUCLEOTIDE SEQUENCE [LARGE SCALE GENOMIC DNA]</scope>
    <source>
        <strain evidence="2">JFW-Udall</strain>
        <tissue evidence="2">Leaf</tissue>
    </source>
</reference>
<dbReference type="Pfam" id="PF12937">
    <property type="entry name" value="F-box-like"/>
    <property type="match status" value="2"/>
</dbReference>
<dbReference type="Proteomes" id="UP000701853">
    <property type="component" value="Chromosome 9"/>
</dbReference>
<comment type="caution">
    <text evidence="2">The sequence shown here is derived from an EMBL/GenBank/DDBJ whole genome shotgun (WGS) entry which is preliminary data.</text>
</comment>
<feature type="domain" description="F-box" evidence="1">
    <location>
        <begin position="7"/>
        <end position="47"/>
    </location>
</feature>
<evidence type="ECO:0000313" key="2">
    <source>
        <dbReference type="EMBL" id="KAG8484364.1"/>
    </source>
</evidence>
<feature type="domain" description="F-box" evidence="1">
    <location>
        <begin position="825"/>
        <end position="865"/>
    </location>
</feature>
<dbReference type="InterPro" id="IPR036047">
    <property type="entry name" value="F-box-like_dom_sf"/>
</dbReference>
<dbReference type="SUPFAM" id="SSF81383">
    <property type="entry name" value="F-box domain"/>
    <property type="match status" value="4"/>
</dbReference>
<name>A0A8J5YFQ1_9ROSI</name>
<feature type="domain" description="F-box" evidence="1">
    <location>
        <begin position="297"/>
        <end position="337"/>
    </location>
</feature>
<feature type="domain" description="F-box" evidence="1">
    <location>
        <begin position="566"/>
        <end position="606"/>
    </location>
</feature>
<evidence type="ECO:0000259" key="1">
    <source>
        <dbReference type="SMART" id="SM00256"/>
    </source>
</evidence>
<dbReference type="SMART" id="SM00256">
    <property type="entry name" value="FBOX"/>
    <property type="match status" value="4"/>
</dbReference>
<dbReference type="Pfam" id="PF00646">
    <property type="entry name" value="F-box"/>
    <property type="match status" value="2"/>
</dbReference>
<dbReference type="CDD" id="cd22162">
    <property type="entry name" value="F-box_AtSKIP3-like"/>
    <property type="match status" value="4"/>
</dbReference>
<dbReference type="Gene3D" id="1.20.1280.50">
    <property type="match status" value="4"/>
</dbReference>
<dbReference type="InterPro" id="IPR025886">
    <property type="entry name" value="PP2-like"/>
</dbReference>
<evidence type="ECO:0000313" key="3">
    <source>
        <dbReference type="Proteomes" id="UP000701853"/>
    </source>
</evidence>
<keyword evidence="3" id="KW-1185">Reference proteome</keyword>